<evidence type="ECO:0000256" key="2">
    <source>
        <dbReference type="SAM" id="Phobius"/>
    </source>
</evidence>
<evidence type="ECO:0000313" key="5">
    <source>
        <dbReference type="Proteomes" id="UP000198707"/>
    </source>
</evidence>
<keyword evidence="2" id="KW-0812">Transmembrane</keyword>
<dbReference type="OrthoDB" id="4374883at2"/>
<feature type="transmembrane region" description="Helical" evidence="2">
    <location>
        <begin position="112"/>
        <end position="136"/>
    </location>
</feature>
<dbReference type="InterPro" id="IPR025241">
    <property type="entry name" value="DUF4190"/>
</dbReference>
<feature type="transmembrane region" description="Helical" evidence="2">
    <location>
        <begin position="157"/>
        <end position="185"/>
    </location>
</feature>
<reference evidence="5" key="1">
    <citation type="submission" date="2016-10" db="EMBL/GenBank/DDBJ databases">
        <authorList>
            <person name="Varghese N."/>
            <person name="Submissions S."/>
        </authorList>
    </citation>
    <scope>NUCLEOTIDE SEQUENCE [LARGE SCALE GENOMIC DNA]</scope>
    <source>
        <strain evidence="5">CGMCC 4.7038</strain>
    </source>
</reference>
<gene>
    <name evidence="4" type="ORF">SAMN05443287_10589</name>
</gene>
<protein>
    <recommendedName>
        <fullName evidence="3">DUF4190 domain-containing protein</fullName>
    </recommendedName>
</protein>
<proteinExistence type="predicted"/>
<organism evidence="4 5">
    <name type="scientific">Micromonospora phaseoli</name>
    <dbReference type="NCBI Taxonomy" id="1144548"/>
    <lineage>
        <taxon>Bacteria</taxon>
        <taxon>Bacillati</taxon>
        <taxon>Actinomycetota</taxon>
        <taxon>Actinomycetes</taxon>
        <taxon>Micromonosporales</taxon>
        <taxon>Micromonosporaceae</taxon>
        <taxon>Micromonospora</taxon>
    </lineage>
</organism>
<keyword evidence="2" id="KW-1133">Transmembrane helix</keyword>
<evidence type="ECO:0000259" key="3">
    <source>
        <dbReference type="Pfam" id="PF13828"/>
    </source>
</evidence>
<keyword evidence="5" id="KW-1185">Reference proteome</keyword>
<dbReference type="RefSeq" id="WP_092380536.1">
    <property type="nucleotide sequence ID" value="NZ_BOPI01000007.1"/>
</dbReference>
<dbReference type="STRING" id="1144548.SAMN05443287_10589"/>
<feature type="compositionally biased region" description="Low complexity" evidence="1">
    <location>
        <begin position="39"/>
        <end position="52"/>
    </location>
</feature>
<feature type="compositionally biased region" description="Pro residues" evidence="1">
    <location>
        <begin position="20"/>
        <end position="38"/>
    </location>
</feature>
<dbReference type="Proteomes" id="UP000198707">
    <property type="component" value="Unassembled WGS sequence"/>
</dbReference>
<dbReference type="Pfam" id="PF13828">
    <property type="entry name" value="DUF4190"/>
    <property type="match status" value="1"/>
</dbReference>
<dbReference type="EMBL" id="FNYV01000005">
    <property type="protein sequence ID" value="SEJ52549.1"/>
    <property type="molecule type" value="Genomic_DNA"/>
</dbReference>
<name>A0A1H6ZGI2_9ACTN</name>
<accession>A0A1H6ZGI2</accession>
<sequence length="190" mass="19275">MTQPPPSGGWPDPASTGHPSSPPVDPTMPVSPQPPVPSQPTGYDPYQPVADPYQPPADPYAGMKSDLGAPAAAPYPPAGYPPAQPPGYPPAPPGYGYPPPGYGYPQQKTNSMAIVALVLSLIGIGSCITAPIGAIMGHVAMRQIRETGEGGEGMAKAAIIVGWILTGLLALVLIGYAVAIAFAIANSSNV</sequence>
<evidence type="ECO:0000256" key="1">
    <source>
        <dbReference type="SAM" id="MobiDB-lite"/>
    </source>
</evidence>
<feature type="domain" description="DUF4190" evidence="3">
    <location>
        <begin position="112"/>
        <end position="171"/>
    </location>
</feature>
<dbReference type="AlphaFoldDB" id="A0A1H6ZGI2"/>
<keyword evidence="2" id="KW-0472">Membrane</keyword>
<evidence type="ECO:0000313" key="4">
    <source>
        <dbReference type="EMBL" id="SEJ52549.1"/>
    </source>
</evidence>
<feature type="region of interest" description="Disordered" evidence="1">
    <location>
        <begin position="1"/>
        <end position="65"/>
    </location>
</feature>
<feature type="region of interest" description="Disordered" evidence="1">
    <location>
        <begin position="75"/>
        <end position="94"/>
    </location>
</feature>